<feature type="non-terminal residue" evidence="1">
    <location>
        <position position="1"/>
    </location>
</feature>
<sequence length="162" mass="19427">LFSSLWETYEKGGIRLRLKLKYLSMSLLLALFLCNNISIAQSNGKQYFFPDNSEKQLKAESATNFYQSNKIKNYEEFVNADVNIREKVLYEETYKVVERRLKEYDQFVWQYKQNKHDNISPKRQVYFFYTLKEVKKGTYYTRVAIVDVETKKLLMTGKNVEY</sequence>
<organism evidence="1 2">
    <name type="scientific">Bacillus seohaeanensis</name>
    <dbReference type="NCBI Taxonomy" id="284580"/>
    <lineage>
        <taxon>Bacteria</taxon>
        <taxon>Bacillati</taxon>
        <taxon>Bacillota</taxon>
        <taxon>Bacilli</taxon>
        <taxon>Bacillales</taxon>
        <taxon>Bacillaceae</taxon>
        <taxon>Bacillus</taxon>
    </lineage>
</organism>
<comment type="caution">
    <text evidence="1">The sequence shown here is derived from an EMBL/GenBank/DDBJ whole genome shotgun (WGS) entry which is preliminary data.</text>
</comment>
<proteinExistence type="predicted"/>
<dbReference type="EMBL" id="JBHUMF010000040">
    <property type="protein sequence ID" value="MFD2683252.1"/>
    <property type="molecule type" value="Genomic_DNA"/>
</dbReference>
<dbReference type="RefSeq" id="WP_377938381.1">
    <property type="nucleotide sequence ID" value="NZ_JBHUMF010000040.1"/>
</dbReference>
<reference evidence="2" key="1">
    <citation type="journal article" date="2019" name="Int. J. Syst. Evol. Microbiol.">
        <title>The Global Catalogue of Microorganisms (GCM) 10K type strain sequencing project: providing services to taxonomists for standard genome sequencing and annotation.</title>
        <authorList>
            <consortium name="The Broad Institute Genomics Platform"/>
            <consortium name="The Broad Institute Genome Sequencing Center for Infectious Disease"/>
            <person name="Wu L."/>
            <person name="Ma J."/>
        </authorList>
    </citation>
    <scope>NUCLEOTIDE SEQUENCE [LARGE SCALE GENOMIC DNA]</scope>
    <source>
        <strain evidence="2">KCTC 3913</strain>
    </source>
</reference>
<accession>A0ABW5RXT4</accession>
<name>A0ABW5RXT4_9BACI</name>
<evidence type="ECO:0000313" key="2">
    <source>
        <dbReference type="Proteomes" id="UP001597506"/>
    </source>
</evidence>
<dbReference type="Proteomes" id="UP001597506">
    <property type="component" value="Unassembled WGS sequence"/>
</dbReference>
<evidence type="ECO:0000313" key="1">
    <source>
        <dbReference type="EMBL" id="MFD2683252.1"/>
    </source>
</evidence>
<keyword evidence="2" id="KW-1185">Reference proteome</keyword>
<protein>
    <submittedName>
        <fullName evidence="1">Uncharacterized protein</fullName>
    </submittedName>
</protein>
<gene>
    <name evidence="1" type="ORF">ACFSUL_21300</name>
</gene>